<evidence type="ECO:0000313" key="1">
    <source>
        <dbReference type="EMBL" id="MEB3429703.1"/>
    </source>
</evidence>
<dbReference type="EMBL" id="JAYKOT010000003">
    <property type="protein sequence ID" value="MEB3429703.1"/>
    <property type="molecule type" value="Genomic_DNA"/>
</dbReference>
<dbReference type="AlphaFoldDB" id="A0AAW9MXW2"/>
<dbReference type="Proteomes" id="UP001357733">
    <property type="component" value="Unassembled WGS sequence"/>
</dbReference>
<comment type="caution">
    <text evidence="1">The sequence shown here is derived from an EMBL/GenBank/DDBJ whole genome shotgun (WGS) entry which is preliminary data.</text>
</comment>
<name>A0AAW9MXW2_9FIRM</name>
<reference evidence="1 2" key="1">
    <citation type="submission" date="2024-01" db="EMBL/GenBank/DDBJ databases">
        <title>Complete genome sequence of Citroniella saccharovorans strain M6.X9, isolated from human fecal sample.</title>
        <authorList>
            <person name="Cheng G."/>
            <person name="Westerholm M."/>
            <person name="Schnurer A."/>
        </authorList>
    </citation>
    <scope>NUCLEOTIDE SEQUENCE [LARGE SCALE GENOMIC DNA]</scope>
    <source>
        <strain evidence="1 2">DSM 29873</strain>
    </source>
</reference>
<dbReference type="InterPro" id="IPR021146">
    <property type="entry name" value="Phage_gp6-like_head-tail"/>
</dbReference>
<keyword evidence="2" id="KW-1185">Reference proteome</keyword>
<protein>
    <submittedName>
        <fullName evidence="1">Phage head-tail connector protein</fullName>
    </submittedName>
</protein>
<gene>
    <name evidence="1" type="ORF">VLK81_06700</name>
</gene>
<organism evidence="1 2">
    <name type="scientific">Citroniella saccharovorans</name>
    <dbReference type="NCBI Taxonomy" id="2053367"/>
    <lineage>
        <taxon>Bacteria</taxon>
        <taxon>Bacillati</taxon>
        <taxon>Bacillota</taxon>
        <taxon>Tissierellia</taxon>
        <taxon>Tissierellales</taxon>
        <taxon>Peptoniphilaceae</taxon>
        <taxon>Citroniella</taxon>
    </lineage>
</organism>
<sequence>MPILDDVLALVFPDKNESDNQRDLIAKIVEITNDRMMGYLPSSYEEVPKKLNYIVVEVSVKRFNRIGSEGMQSESVEGRSAIYNKNDFDEYLDDIQRFLDKENAEELEKDRMIRFL</sequence>
<dbReference type="Pfam" id="PF05135">
    <property type="entry name" value="Phage_connect_1"/>
    <property type="match status" value="1"/>
</dbReference>
<dbReference type="RefSeq" id="WP_324619878.1">
    <property type="nucleotide sequence ID" value="NZ_JAYKOT010000003.1"/>
</dbReference>
<evidence type="ECO:0000313" key="2">
    <source>
        <dbReference type="Proteomes" id="UP001357733"/>
    </source>
</evidence>
<accession>A0AAW9MXW2</accession>
<proteinExistence type="predicted"/>